<protein>
    <submittedName>
        <fullName evidence="2">Uncharacterized protein</fullName>
    </submittedName>
</protein>
<dbReference type="HOGENOM" id="CLU_2666874_0_0_5"/>
<proteinExistence type="predicted"/>
<dbReference type="Proteomes" id="UP000009081">
    <property type="component" value="Chromosome"/>
</dbReference>
<organism evidence="2 3">
    <name type="scientific">Methylorubrum extorquens (strain ATCC 14718 / DSM 1338 / JCM 2805 / NCIMB 9133 / AM1)</name>
    <name type="common">Methylobacterium extorquens</name>
    <dbReference type="NCBI Taxonomy" id="272630"/>
    <lineage>
        <taxon>Bacteria</taxon>
        <taxon>Pseudomonadati</taxon>
        <taxon>Pseudomonadota</taxon>
        <taxon>Alphaproteobacteria</taxon>
        <taxon>Hyphomicrobiales</taxon>
        <taxon>Methylobacteriaceae</taxon>
        <taxon>Methylorubrum</taxon>
    </lineage>
</organism>
<name>C5B1W6_METEA</name>
<dbReference type="AlphaFoldDB" id="C5B1W6"/>
<reference evidence="2 3" key="1">
    <citation type="journal article" date="2009" name="PLoS ONE">
        <title>Methylobacterium genome sequences: a reference blueprint to investigate microbial metabolism of C1 compounds from natural and industrial sources.</title>
        <authorList>
            <person name="Vuilleumier S."/>
            <person name="Chistoserdova L."/>
            <person name="Lee M.-C."/>
            <person name="Bringel F."/>
            <person name="Lajus A."/>
            <person name="Zhou Y."/>
            <person name="Gourion B."/>
            <person name="Barbe V."/>
            <person name="Chang J."/>
            <person name="Cruveiller S."/>
            <person name="Dossat C."/>
            <person name="Gillett W."/>
            <person name="Gruffaz C."/>
            <person name="Haugen E."/>
            <person name="Hourcade E."/>
            <person name="Levy R."/>
            <person name="Mangenot S."/>
            <person name="Muller E."/>
            <person name="Nadalig T."/>
            <person name="Pagni M."/>
            <person name="Penny C."/>
            <person name="Peyraud R."/>
            <person name="Robinson D.G."/>
            <person name="Roche D."/>
            <person name="Rouy Z."/>
            <person name="Saenampechek C."/>
            <person name="Salvignol G."/>
            <person name="Vallenet D."/>
            <person name="Wu Z."/>
            <person name="Marx C.J."/>
            <person name="Vorholt J.A."/>
            <person name="Olson M.V."/>
            <person name="Kaul R."/>
            <person name="Weissenbach J."/>
            <person name="Medigue C."/>
            <person name="Lidstrom M.E."/>
        </authorList>
    </citation>
    <scope>NUCLEOTIDE SEQUENCE [LARGE SCALE GENOMIC DNA]</scope>
    <source>
        <strain evidence="3">ATCC 14718 / DSM 1338 / JCM 2805 / NCIMB 9133 / AM1</strain>
    </source>
</reference>
<evidence type="ECO:0000313" key="2">
    <source>
        <dbReference type="EMBL" id="ACS39750.1"/>
    </source>
</evidence>
<keyword evidence="3" id="KW-1185">Reference proteome</keyword>
<dbReference type="EMBL" id="CP001510">
    <property type="protein sequence ID" value="ACS39750.1"/>
    <property type="molecule type" value="Genomic_DNA"/>
</dbReference>
<sequence>MPAHRRSGARHQPARGHGLSGRRRAQGARRPVRLRHRLRRECRPVPSRLRDAVHCEKPIDPARLAKALFGPAVVG</sequence>
<feature type="region of interest" description="Disordered" evidence="1">
    <location>
        <begin position="1"/>
        <end position="33"/>
    </location>
</feature>
<dbReference type="KEGG" id="mea:Mex_1p1939"/>
<evidence type="ECO:0000256" key="1">
    <source>
        <dbReference type="SAM" id="MobiDB-lite"/>
    </source>
</evidence>
<accession>C5B1W6</accession>
<gene>
    <name evidence="2" type="ordered locus">MexAM1_META1p1939</name>
</gene>
<evidence type="ECO:0000313" key="3">
    <source>
        <dbReference type="Proteomes" id="UP000009081"/>
    </source>
</evidence>